<dbReference type="GO" id="GO:0016758">
    <property type="term" value="F:hexosyltransferase activity"/>
    <property type="evidence" value="ECO:0007669"/>
    <property type="project" value="TreeGrafter"/>
</dbReference>
<evidence type="ECO:0000259" key="2">
    <source>
        <dbReference type="Pfam" id="PF13439"/>
    </source>
</evidence>
<dbReference type="RefSeq" id="WP_160986155.1">
    <property type="nucleotide sequence ID" value="NZ_WVTD01000008.1"/>
</dbReference>
<name>A0A7X4GH47_9SPHN</name>
<keyword evidence="4" id="KW-1185">Reference proteome</keyword>
<keyword evidence="3" id="KW-0808">Transferase</keyword>
<dbReference type="Pfam" id="PF00534">
    <property type="entry name" value="Glycos_transf_1"/>
    <property type="match status" value="1"/>
</dbReference>
<dbReference type="Proteomes" id="UP000465810">
    <property type="component" value="Unassembled WGS sequence"/>
</dbReference>
<gene>
    <name evidence="3" type="ORF">GR702_12145</name>
</gene>
<dbReference type="InterPro" id="IPR028098">
    <property type="entry name" value="Glyco_trans_4-like_N"/>
</dbReference>
<dbReference type="CDD" id="cd03801">
    <property type="entry name" value="GT4_PimA-like"/>
    <property type="match status" value="1"/>
</dbReference>
<dbReference type="EMBL" id="WVTD01000008">
    <property type="protein sequence ID" value="MYL98517.1"/>
    <property type="molecule type" value="Genomic_DNA"/>
</dbReference>
<dbReference type="InterPro" id="IPR001296">
    <property type="entry name" value="Glyco_trans_1"/>
</dbReference>
<evidence type="ECO:0000313" key="3">
    <source>
        <dbReference type="EMBL" id="MYL98517.1"/>
    </source>
</evidence>
<dbReference type="InterPro" id="IPR050194">
    <property type="entry name" value="Glycosyltransferase_grp1"/>
</dbReference>
<dbReference type="AlphaFoldDB" id="A0A7X4GH47"/>
<protein>
    <submittedName>
        <fullName evidence="3">Glycosyltransferase</fullName>
    </submittedName>
</protein>
<dbReference type="Gene3D" id="3.40.50.2000">
    <property type="entry name" value="Glycogen Phosphorylase B"/>
    <property type="match status" value="2"/>
</dbReference>
<reference evidence="3 4" key="1">
    <citation type="submission" date="2019-12" db="EMBL/GenBank/DDBJ databases">
        <authorList>
            <person name="Feng G."/>
            <person name="Zhu H."/>
        </authorList>
    </citation>
    <scope>NUCLEOTIDE SEQUENCE [LARGE SCALE GENOMIC DNA]</scope>
    <source>
        <strain evidence="3 4">FGD1</strain>
    </source>
</reference>
<feature type="domain" description="Glycosyl transferase family 1" evidence="1">
    <location>
        <begin position="178"/>
        <end position="353"/>
    </location>
</feature>
<dbReference type="PANTHER" id="PTHR45947:SF3">
    <property type="entry name" value="SULFOQUINOVOSYL TRANSFERASE SQD2"/>
    <property type="match status" value="1"/>
</dbReference>
<sequence>MNEQAPGLIWVVARVHKPDEGGVQTYVAEVAQAYARMGLRVTVFAKSSAGPRRVEDGAVTLVDVGAASQLQVYLRLGRAMARAWRAGERPQVIHACTWRAGLPALLFPRPLLVTVHGREIGRPSGTAYRLMRAVLSRAARIVAVSEATRGLMLARMPSVARRCITAWNGSSEVPEQPAGIDSDVARVITVCRLVPRKNVPAAVKASLQCFAEGIPLHHAVIGRGPDEHAVRRLVEEYDAGHEGAPGKAPVELTGYVSDEELAARYRTADIFLHPQVALEGGAEIEGFGLVIADAMARGIPCIVGRDGGPGELVRHGIDGMVVDGNSPDAIAQALARLASDADLRRRMGASARAFAAENFSWDRHCRLATDGLLAPHEAVPEGRPAASAAG</sequence>
<accession>A0A7X4GH47</accession>
<comment type="caution">
    <text evidence="3">The sequence shown here is derived from an EMBL/GenBank/DDBJ whole genome shotgun (WGS) entry which is preliminary data.</text>
</comment>
<organism evidence="3 4">
    <name type="scientific">Novosphingobium silvae</name>
    <dbReference type="NCBI Taxonomy" id="2692619"/>
    <lineage>
        <taxon>Bacteria</taxon>
        <taxon>Pseudomonadati</taxon>
        <taxon>Pseudomonadota</taxon>
        <taxon>Alphaproteobacteria</taxon>
        <taxon>Sphingomonadales</taxon>
        <taxon>Sphingomonadaceae</taxon>
        <taxon>Novosphingobium</taxon>
    </lineage>
</organism>
<evidence type="ECO:0000313" key="4">
    <source>
        <dbReference type="Proteomes" id="UP000465810"/>
    </source>
</evidence>
<feature type="domain" description="Glycosyltransferase subfamily 4-like N-terminal" evidence="2">
    <location>
        <begin position="21"/>
        <end position="162"/>
    </location>
</feature>
<dbReference type="Pfam" id="PF13439">
    <property type="entry name" value="Glyco_transf_4"/>
    <property type="match status" value="1"/>
</dbReference>
<dbReference type="PANTHER" id="PTHR45947">
    <property type="entry name" value="SULFOQUINOVOSYL TRANSFERASE SQD2"/>
    <property type="match status" value="1"/>
</dbReference>
<dbReference type="SUPFAM" id="SSF53756">
    <property type="entry name" value="UDP-Glycosyltransferase/glycogen phosphorylase"/>
    <property type="match status" value="1"/>
</dbReference>
<evidence type="ECO:0000259" key="1">
    <source>
        <dbReference type="Pfam" id="PF00534"/>
    </source>
</evidence>
<proteinExistence type="predicted"/>